<protein>
    <submittedName>
        <fullName evidence="1">Uncharacterized protein</fullName>
    </submittedName>
</protein>
<reference evidence="1 2" key="1">
    <citation type="submission" date="2021-06" db="EMBL/GenBank/DDBJ databases">
        <title>Caerostris extrusa draft genome.</title>
        <authorList>
            <person name="Kono N."/>
            <person name="Arakawa K."/>
        </authorList>
    </citation>
    <scope>NUCLEOTIDE SEQUENCE [LARGE SCALE GENOMIC DNA]</scope>
</reference>
<evidence type="ECO:0000313" key="1">
    <source>
        <dbReference type="EMBL" id="GIX68863.1"/>
    </source>
</evidence>
<evidence type="ECO:0000313" key="2">
    <source>
        <dbReference type="Proteomes" id="UP001054945"/>
    </source>
</evidence>
<accession>A0AAV4M8W4</accession>
<dbReference type="AlphaFoldDB" id="A0AAV4M8W4"/>
<gene>
    <name evidence="1" type="ORF">CEXT_42471</name>
</gene>
<sequence>MKNVNFRNTTICGSKQEHPITSISKPRSTKGTYHLQNENKIMDKPGTQRQASTPSFVSIHRKDLPMETNGLNVIWQCDESNGNLAKISNPISLATCEDRWLQRLNDMKELFVKRFYWDSASFCLFPVPLKCILTF</sequence>
<proteinExistence type="predicted"/>
<name>A0AAV4M8W4_CAEEX</name>
<dbReference type="Proteomes" id="UP001054945">
    <property type="component" value="Unassembled WGS sequence"/>
</dbReference>
<organism evidence="1 2">
    <name type="scientific">Caerostris extrusa</name>
    <name type="common">Bark spider</name>
    <name type="synonym">Caerostris bankana</name>
    <dbReference type="NCBI Taxonomy" id="172846"/>
    <lineage>
        <taxon>Eukaryota</taxon>
        <taxon>Metazoa</taxon>
        <taxon>Ecdysozoa</taxon>
        <taxon>Arthropoda</taxon>
        <taxon>Chelicerata</taxon>
        <taxon>Arachnida</taxon>
        <taxon>Araneae</taxon>
        <taxon>Araneomorphae</taxon>
        <taxon>Entelegynae</taxon>
        <taxon>Araneoidea</taxon>
        <taxon>Araneidae</taxon>
        <taxon>Caerostris</taxon>
    </lineage>
</organism>
<keyword evidence="2" id="KW-1185">Reference proteome</keyword>
<comment type="caution">
    <text evidence="1">The sequence shown here is derived from an EMBL/GenBank/DDBJ whole genome shotgun (WGS) entry which is preliminary data.</text>
</comment>
<dbReference type="EMBL" id="BPLR01019529">
    <property type="protein sequence ID" value="GIX68863.1"/>
    <property type="molecule type" value="Genomic_DNA"/>
</dbReference>